<organism evidence="1">
    <name type="scientific">Acanthamoeba polyphaga mimivirus</name>
    <name type="common">APMV</name>
    <dbReference type="NCBI Taxonomy" id="212035"/>
    <lineage>
        <taxon>Viruses</taxon>
        <taxon>Varidnaviria</taxon>
        <taxon>Bamfordvirae</taxon>
        <taxon>Nucleocytoviricota</taxon>
        <taxon>Megaviricetes</taxon>
        <taxon>Imitervirales</taxon>
        <taxon>Mimiviridae</taxon>
        <taxon>Megamimivirinae</taxon>
        <taxon>Mimivirus</taxon>
        <taxon>Mimivirus bradfordmassiliense</taxon>
    </lineage>
</organism>
<protein>
    <submittedName>
        <fullName evidence="1">DNA-directed RNA polymerase II subunit n</fullName>
    </submittedName>
</protein>
<name>A0A2L2DMH3_MIMIV</name>
<organismHost>
    <name type="scientific">Acanthamoeba polyphaga</name>
    <name type="common">Amoeba</name>
    <dbReference type="NCBI Taxonomy" id="5757"/>
</organismHost>
<keyword evidence="1" id="KW-0240">DNA-directed RNA polymerase</keyword>
<dbReference type="GO" id="GO:0000428">
    <property type="term" value="C:DNA-directed RNA polymerase complex"/>
    <property type="evidence" value="ECO:0007669"/>
    <property type="project" value="UniProtKB-KW"/>
</dbReference>
<sequence length="73" mass="8610">MLIYLKCPSCSRRLSDNLDKYLEELKNIRNNPKYGKKEKEDLGAKLLTKYGYTLICCRIRIMGLIPYHEIIQS</sequence>
<accession>A0A2L2DMH3</accession>
<dbReference type="InterPro" id="IPR023580">
    <property type="entry name" value="RNA_pol_su_RPB10"/>
</dbReference>
<reference evidence="1" key="1">
    <citation type="journal article" date="2017" name="Front. Microbiol.">
        <title>Genome Characterization of the First Mimiviruses of Lineage C Isolated in Brazil.</title>
        <authorList>
            <person name="Assis F.L."/>
            <person name="Franco-Luiz A.P.M."/>
            <person name="Dos Santos R.N."/>
            <person name="Campos F.S."/>
            <person name="Dornas F.P."/>
            <person name="Borato P.V.M."/>
            <person name="Franco A.C."/>
            <person name="Abrahao J.S."/>
            <person name="Colson P."/>
            <person name="Scola B."/>
        </authorList>
    </citation>
    <scope>NUCLEOTIDE SEQUENCE [LARGE SCALE GENOMIC DNA]</scope>
</reference>
<keyword evidence="1" id="KW-0804">Transcription</keyword>
<dbReference type="SUPFAM" id="SSF46924">
    <property type="entry name" value="RNA polymerase subunit RPB10"/>
    <property type="match status" value="1"/>
</dbReference>
<dbReference type="Gene3D" id="1.10.10.60">
    <property type="entry name" value="Homeodomain-like"/>
    <property type="match status" value="1"/>
</dbReference>
<dbReference type="Proteomes" id="UP000279644">
    <property type="component" value="Segment"/>
</dbReference>
<proteinExistence type="predicted"/>
<dbReference type="EMBL" id="MG602508">
    <property type="protein sequence ID" value="AVG47383.1"/>
    <property type="molecule type" value="Genomic_DNA"/>
</dbReference>
<evidence type="ECO:0000313" key="1">
    <source>
        <dbReference type="EMBL" id="AVG47383.1"/>
    </source>
</evidence>